<dbReference type="Proteomes" id="UP000198638">
    <property type="component" value="Unassembled WGS sequence"/>
</dbReference>
<name>A0A1H4D5E3_9BURK</name>
<proteinExistence type="predicted"/>
<keyword evidence="2" id="KW-1185">Reference proteome</keyword>
<evidence type="ECO:0000313" key="2">
    <source>
        <dbReference type="Proteomes" id="UP000198638"/>
    </source>
</evidence>
<dbReference type="EMBL" id="FNRQ01000002">
    <property type="protein sequence ID" value="SEA67985.1"/>
    <property type="molecule type" value="Genomic_DNA"/>
</dbReference>
<evidence type="ECO:0000313" key="1">
    <source>
        <dbReference type="EMBL" id="SEA67985.1"/>
    </source>
</evidence>
<protein>
    <submittedName>
        <fullName evidence="1">Uncharacterized protein</fullName>
    </submittedName>
</protein>
<reference evidence="2" key="1">
    <citation type="submission" date="2016-10" db="EMBL/GenBank/DDBJ databases">
        <authorList>
            <person name="Varghese N."/>
            <person name="Submissions S."/>
        </authorList>
    </citation>
    <scope>NUCLEOTIDE SEQUENCE [LARGE SCALE GENOMIC DNA]</scope>
    <source>
        <strain evidence="2">LMG 24000</strain>
    </source>
</reference>
<sequence length="202" mass="22894">MVNGVSRSRTRRSCMVRRFAPEFVKRWNRFRAVVRASRQTINFMLSARCDVTAPQAHDRTVGRPVRSDRRLHLESAGRESCQAMDGQHRCRETGHEQWLAARGHFGQGLRRLPYVCPSRDWRAALLRCDRRGRTCPSGGGAIRACARHPRQNRLSTWGRTTSASLRRRRNAPPSCAISLEVLRVPAGSLTWRAGGRPISRAA</sequence>
<organism evidence="1 2">
    <name type="scientific">Paraburkholderia sartisoli</name>
    <dbReference type="NCBI Taxonomy" id="83784"/>
    <lineage>
        <taxon>Bacteria</taxon>
        <taxon>Pseudomonadati</taxon>
        <taxon>Pseudomonadota</taxon>
        <taxon>Betaproteobacteria</taxon>
        <taxon>Burkholderiales</taxon>
        <taxon>Burkholderiaceae</taxon>
        <taxon>Paraburkholderia</taxon>
    </lineage>
</organism>
<accession>A0A1H4D5E3</accession>
<gene>
    <name evidence="1" type="ORF">SAMN05192564_102678</name>
</gene>
<dbReference type="AlphaFoldDB" id="A0A1H4D5E3"/>